<dbReference type="OrthoDB" id="9780147at2"/>
<comment type="caution">
    <text evidence="3">The sequence shown here is derived from an EMBL/GenBank/DDBJ whole genome shotgun (WGS) entry which is preliminary data.</text>
</comment>
<feature type="signal peptide" evidence="1">
    <location>
        <begin position="1"/>
        <end position="22"/>
    </location>
</feature>
<dbReference type="InterPro" id="IPR041205">
    <property type="entry name" value="ScsC_N"/>
</dbReference>
<dbReference type="InterPro" id="IPR013766">
    <property type="entry name" value="Thioredoxin_domain"/>
</dbReference>
<dbReference type="EMBL" id="VFRP01000016">
    <property type="protein sequence ID" value="TPE49225.1"/>
    <property type="molecule type" value="Genomic_DNA"/>
</dbReference>
<dbReference type="Pfam" id="PF18312">
    <property type="entry name" value="ScsC_N"/>
    <property type="match status" value="1"/>
</dbReference>
<gene>
    <name evidence="3" type="ORF">FJM51_15180</name>
</gene>
<proteinExistence type="predicted"/>
<name>A0A501WLE8_9RHOB</name>
<feature type="chain" id="PRO_5021353880" evidence="1">
    <location>
        <begin position="23"/>
        <end position="257"/>
    </location>
</feature>
<dbReference type="InterPro" id="IPR051470">
    <property type="entry name" value="Thiol:disulfide_interchange"/>
</dbReference>
<dbReference type="Gene3D" id="3.40.30.10">
    <property type="entry name" value="Glutaredoxin"/>
    <property type="match status" value="1"/>
</dbReference>
<dbReference type="InterPro" id="IPR001853">
    <property type="entry name" value="DSBA-like_thioredoxin_dom"/>
</dbReference>
<dbReference type="Proteomes" id="UP000319255">
    <property type="component" value="Unassembled WGS sequence"/>
</dbReference>
<dbReference type="RefSeq" id="WP_140454990.1">
    <property type="nucleotide sequence ID" value="NZ_VFRP01000016.1"/>
</dbReference>
<keyword evidence="4" id="KW-1185">Reference proteome</keyword>
<evidence type="ECO:0000313" key="3">
    <source>
        <dbReference type="EMBL" id="TPE49225.1"/>
    </source>
</evidence>
<dbReference type="PANTHER" id="PTHR35272">
    <property type="entry name" value="THIOL:DISULFIDE INTERCHANGE PROTEIN DSBC-RELATED"/>
    <property type="match status" value="1"/>
</dbReference>
<dbReference type="CDD" id="cd03023">
    <property type="entry name" value="DsbA_Com1_like"/>
    <property type="match status" value="1"/>
</dbReference>
<dbReference type="PANTHER" id="PTHR35272:SF3">
    <property type="entry name" value="THIOL:DISULFIDE INTERCHANGE PROTEIN DSBC"/>
    <property type="match status" value="1"/>
</dbReference>
<reference evidence="3 4" key="1">
    <citation type="submission" date="2019-06" db="EMBL/GenBank/DDBJ databases">
        <title>A novel bacterium of genus Amaricoccus, isolated from marine sediment.</title>
        <authorList>
            <person name="Huang H."/>
            <person name="Mo K."/>
            <person name="Hu Y."/>
        </authorList>
    </citation>
    <scope>NUCLEOTIDE SEQUENCE [LARGE SCALE GENOMIC DNA]</scope>
    <source>
        <strain evidence="3 4">HB172011</strain>
    </source>
</reference>
<accession>A0A501WLE8</accession>
<evidence type="ECO:0000259" key="2">
    <source>
        <dbReference type="PROSITE" id="PS51352"/>
    </source>
</evidence>
<dbReference type="Pfam" id="PF01323">
    <property type="entry name" value="DSBA"/>
    <property type="match status" value="1"/>
</dbReference>
<organism evidence="3 4">
    <name type="scientific">Amaricoccus solimangrovi</name>
    <dbReference type="NCBI Taxonomy" id="2589815"/>
    <lineage>
        <taxon>Bacteria</taxon>
        <taxon>Pseudomonadati</taxon>
        <taxon>Pseudomonadota</taxon>
        <taxon>Alphaproteobacteria</taxon>
        <taxon>Rhodobacterales</taxon>
        <taxon>Paracoccaceae</taxon>
        <taxon>Amaricoccus</taxon>
    </lineage>
</organism>
<evidence type="ECO:0000313" key="4">
    <source>
        <dbReference type="Proteomes" id="UP000319255"/>
    </source>
</evidence>
<keyword evidence="1" id="KW-0732">Signal</keyword>
<dbReference type="PROSITE" id="PS51352">
    <property type="entry name" value="THIOREDOXIN_2"/>
    <property type="match status" value="1"/>
</dbReference>
<sequence>MRLPFLALLPLAALLAAPVAHAEDQATPRPGLDMTDAEREAFQREVHDYLLAHPEILNEMVRILDARQKEQAAQSDQQLVAANADAIFDDGYSWVTGNPEGDFTLVEFLDYQCGYCRKAMPELTELLESDGRIRMIVKDFPILGPGSELAARAAVATMIAEGPEAYGRLHDTLMAGKGQITDESLDRAMRKADLDPAKIRAAMSDPEVDGRIARNRALAEKLSITGTPTFVFQSDMVRGYIPLADMRKVVDQLRGSE</sequence>
<dbReference type="InterPro" id="IPR036249">
    <property type="entry name" value="Thioredoxin-like_sf"/>
</dbReference>
<dbReference type="AlphaFoldDB" id="A0A501WLE8"/>
<dbReference type="SUPFAM" id="SSF52833">
    <property type="entry name" value="Thioredoxin-like"/>
    <property type="match status" value="1"/>
</dbReference>
<evidence type="ECO:0000256" key="1">
    <source>
        <dbReference type="SAM" id="SignalP"/>
    </source>
</evidence>
<feature type="domain" description="Thioredoxin" evidence="2">
    <location>
        <begin position="68"/>
        <end position="255"/>
    </location>
</feature>
<protein>
    <submittedName>
        <fullName evidence="3">DsbA family protein</fullName>
    </submittedName>
</protein>
<dbReference type="GO" id="GO:0016491">
    <property type="term" value="F:oxidoreductase activity"/>
    <property type="evidence" value="ECO:0007669"/>
    <property type="project" value="InterPro"/>
</dbReference>